<evidence type="ECO:0000256" key="7">
    <source>
        <dbReference type="ARBA" id="ARBA00029449"/>
    </source>
</evidence>
<feature type="region of interest" description="Disordered" evidence="9">
    <location>
        <begin position="644"/>
        <end position="703"/>
    </location>
</feature>
<dbReference type="Gene3D" id="2.130.10.30">
    <property type="entry name" value="Regulator of chromosome condensation 1/beta-lactamase-inhibitor protein II"/>
    <property type="match status" value="2"/>
</dbReference>
<dbReference type="SUPFAM" id="SSF103657">
    <property type="entry name" value="BAR/IMD domain-like"/>
    <property type="match status" value="1"/>
</dbReference>
<dbReference type="InterPro" id="IPR009602">
    <property type="entry name" value="CBAR/FAM92"/>
</dbReference>
<dbReference type="InterPro" id="IPR027267">
    <property type="entry name" value="AH/BAR_dom_sf"/>
</dbReference>
<evidence type="ECO:0000256" key="2">
    <source>
        <dbReference type="ARBA" id="ARBA00004245"/>
    </source>
</evidence>
<dbReference type="SUPFAM" id="SSF50985">
    <property type="entry name" value="RCC1/BLIP-II"/>
    <property type="match status" value="1"/>
</dbReference>
<evidence type="ECO:0000256" key="1">
    <source>
        <dbReference type="ARBA" id="ARBA00004138"/>
    </source>
</evidence>
<dbReference type="AlphaFoldDB" id="E2A0K4"/>
<comment type="subcellular location">
    <subcellularLocation>
        <location evidence="1">Cell projection</location>
        <location evidence="1">Cilium</location>
    </subcellularLocation>
    <subcellularLocation>
        <location evidence="2">Cytoplasm</location>
        <location evidence="2">Cytoskeleton</location>
    </subcellularLocation>
</comment>
<evidence type="ECO:0000256" key="9">
    <source>
        <dbReference type="SAM" id="MobiDB-lite"/>
    </source>
</evidence>
<dbReference type="STRING" id="104421.E2A0K4"/>
<feature type="repeat" description="RCC1" evidence="8">
    <location>
        <begin position="19"/>
        <end position="75"/>
    </location>
</feature>
<keyword evidence="5" id="KW-0206">Cytoskeleton</keyword>
<name>E2A0K4_CAMFO</name>
<dbReference type="PRINTS" id="PR00633">
    <property type="entry name" value="RCCNDNSATION"/>
</dbReference>
<comment type="similarity">
    <text evidence="7">Belongs to the CIBAR family.</text>
</comment>
<dbReference type="GO" id="GO:0060271">
    <property type="term" value="P:cilium assembly"/>
    <property type="evidence" value="ECO:0007669"/>
    <property type="project" value="InterPro"/>
</dbReference>
<dbReference type="PANTHER" id="PTHR21223">
    <property type="entry name" value="CBY1-INTERACTING BAR DOMAIN-CONTAINING PROTEIN HOMOLOG"/>
    <property type="match status" value="1"/>
</dbReference>
<keyword evidence="4" id="KW-0970">Cilium biogenesis/degradation</keyword>
<dbReference type="InParanoid" id="E2A0K4"/>
<accession>E2A0K4</accession>
<feature type="repeat" description="RCC1" evidence="8">
    <location>
        <begin position="130"/>
        <end position="181"/>
    </location>
</feature>
<proteinExistence type="inferred from homology"/>
<dbReference type="Pfam" id="PF06730">
    <property type="entry name" value="FAM92"/>
    <property type="match status" value="1"/>
</dbReference>
<dbReference type="Proteomes" id="UP000000311">
    <property type="component" value="Unassembled WGS sequence"/>
</dbReference>
<feature type="repeat" description="RCC1" evidence="8">
    <location>
        <begin position="272"/>
        <end position="323"/>
    </location>
</feature>
<dbReference type="EMBL" id="GL435626">
    <property type="protein sequence ID" value="EFN72907.1"/>
    <property type="molecule type" value="Genomic_DNA"/>
</dbReference>
<dbReference type="PANTHER" id="PTHR21223:SF2">
    <property type="entry name" value="CBY1-INTERACTING BAR DOMAIN-CONTAINING PROTEIN HOMOLOG"/>
    <property type="match status" value="1"/>
</dbReference>
<feature type="compositionally biased region" description="Polar residues" evidence="9">
    <location>
        <begin position="661"/>
        <end position="674"/>
    </location>
</feature>
<keyword evidence="6" id="KW-0966">Cell projection</keyword>
<gene>
    <name evidence="10" type="ORF">EAG_11198</name>
</gene>
<evidence type="ECO:0000256" key="8">
    <source>
        <dbReference type="PROSITE-ProRule" id="PRU00235"/>
    </source>
</evidence>
<dbReference type="PROSITE" id="PS50012">
    <property type="entry name" value="RCC1_3"/>
    <property type="match status" value="5"/>
</dbReference>
<evidence type="ECO:0000256" key="4">
    <source>
        <dbReference type="ARBA" id="ARBA00022794"/>
    </source>
</evidence>
<dbReference type="CDD" id="cd07598">
    <property type="entry name" value="BAR_FAM92"/>
    <property type="match status" value="1"/>
</dbReference>
<reference evidence="10 11" key="1">
    <citation type="journal article" date="2010" name="Science">
        <title>Genomic comparison of the ants Camponotus floridanus and Harpegnathos saltator.</title>
        <authorList>
            <person name="Bonasio R."/>
            <person name="Zhang G."/>
            <person name="Ye C."/>
            <person name="Mutti N.S."/>
            <person name="Fang X."/>
            <person name="Qin N."/>
            <person name="Donahue G."/>
            <person name="Yang P."/>
            <person name="Li Q."/>
            <person name="Li C."/>
            <person name="Zhang P."/>
            <person name="Huang Z."/>
            <person name="Berger S.L."/>
            <person name="Reinberg D."/>
            <person name="Wang J."/>
            <person name="Liebig J."/>
        </authorList>
    </citation>
    <scope>NUCLEOTIDE SEQUENCE [LARGE SCALE GENOMIC DNA]</scope>
    <source>
        <strain evidence="11">C129</strain>
    </source>
</reference>
<dbReference type="InterPro" id="IPR009091">
    <property type="entry name" value="RCC1/BLIP-II"/>
</dbReference>
<keyword evidence="3" id="KW-0963">Cytoplasm</keyword>
<feature type="repeat" description="RCC1" evidence="8">
    <location>
        <begin position="76"/>
        <end position="129"/>
    </location>
</feature>
<keyword evidence="11" id="KW-1185">Reference proteome</keyword>
<organism evidence="11">
    <name type="scientific">Camponotus floridanus</name>
    <name type="common">Florida carpenter ant</name>
    <dbReference type="NCBI Taxonomy" id="104421"/>
    <lineage>
        <taxon>Eukaryota</taxon>
        <taxon>Metazoa</taxon>
        <taxon>Ecdysozoa</taxon>
        <taxon>Arthropoda</taxon>
        <taxon>Hexapoda</taxon>
        <taxon>Insecta</taxon>
        <taxon>Pterygota</taxon>
        <taxon>Neoptera</taxon>
        <taxon>Endopterygota</taxon>
        <taxon>Hymenoptera</taxon>
        <taxon>Apocrita</taxon>
        <taxon>Aculeata</taxon>
        <taxon>Formicoidea</taxon>
        <taxon>Formicidae</taxon>
        <taxon>Formicinae</taxon>
        <taxon>Camponotus</taxon>
    </lineage>
</organism>
<evidence type="ECO:0000313" key="10">
    <source>
        <dbReference type="EMBL" id="EFN72907.1"/>
    </source>
</evidence>
<evidence type="ECO:0000256" key="6">
    <source>
        <dbReference type="ARBA" id="ARBA00023273"/>
    </source>
</evidence>
<dbReference type="Gene3D" id="1.20.1270.60">
    <property type="entry name" value="Arfaptin homology (AH) domain/BAR domain"/>
    <property type="match status" value="1"/>
</dbReference>
<evidence type="ECO:0000313" key="11">
    <source>
        <dbReference type="Proteomes" id="UP000000311"/>
    </source>
</evidence>
<dbReference type="Pfam" id="PF13540">
    <property type="entry name" value="RCC1_2"/>
    <property type="match status" value="4"/>
</dbReference>
<dbReference type="OrthoDB" id="10256179at2759"/>
<dbReference type="GO" id="GO:0035869">
    <property type="term" value="C:ciliary transition zone"/>
    <property type="evidence" value="ECO:0007669"/>
    <property type="project" value="TreeGrafter"/>
</dbReference>
<dbReference type="GO" id="GO:0036064">
    <property type="term" value="C:ciliary basal body"/>
    <property type="evidence" value="ECO:0007669"/>
    <property type="project" value="TreeGrafter"/>
</dbReference>
<feature type="repeat" description="RCC1" evidence="8">
    <location>
        <begin position="216"/>
        <end position="271"/>
    </location>
</feature>
<dbReference type="InterPro" id="IPR035590">
    <property type="entry name" value="BAR_CBAR1/2"/>
</dbReference>
<dbReference type="InterPro" id="IPR000408">
    <property type="entry name" value="Reg_chr_condens"/>
</dbReference>
<protein>
    <submittedName>
        <fullName evidence="10">Protein FAM92A1-A</fullName>
    </submittedName>
</protein>
<sequence length="703" mass="78592">MKIYQEKISFDDVCVSPDFMGKTIGANSHGQLGQGILSEQSILPQNVNLSRCSLRPEDIRKIVGGAGHTLILDTDGRIYSCGLNDKGQTGNDNTEQRNVLTFEKIHALEHKIVIDVCCGWDSSAALTRDGELYVWGSNRYGQLGLDHIVFPTISQPHKISIGEKIRCISMGLRHTAIVTENREVYICGANNRGQLGLINPKTMKPYILLDTFTKDGIIFSWGRNDYGQLGHLLSNSRNEISIKEELYHIKHIPRIVQLSAGSEHNVALTDDGAILCWGWNEHGNCGNGNTENVLKPEFLSISSNSAGVLVGAGTGHSFAPEGSIANAWRTTSPAAIHHLSVGNCQRLRVRKETGEIVLYKTFISAKELVAQKTLSDTFYGEKEMLRARSQSSVYEQEAKFVQDRITGVEKHFAELCTIFAAFARKAARLRDKNDELAKIIQTYADSEIINRSLSAGLANFSATLSVIGDYRDAEVQRLDAKITAPLSQYATICKHARDDVKSTFAARDRELTRRRQLDKVRERNPRNQQMISQAKSELMKASVEVSRVVKGLEEQIDSFERRKLHDLKSIFLDFVTVELSFHTKALELLTKAYQDIAAINEMKDLEEFRETMRVPDSVARLDTVNRTSFRQAYSLTNLANRFASSPVTSQKSSNREAESVDSVQTGFTNSSESVQVEEYADSTEETESESIQEKPVRTRHKSM</sequence>
<evidence type="ECO:0000256" key="3">
    <source>
        <dbReference type="ARBA" id="ARBA00022490"/>
    </source>
</evidence>
<evidence type="ECO:0000256" key="5">
    <source>
        <dbReference type="ARBA" id="ARBA00023212"/>
    </source>
</evidence>
<feature type="compositionally biased region" description="Acidic residues" evidence="9">
    <location>
        <begin position="678"/>
        <end position="690"/>
    </location>
</feature>